<feature type="chain" id="PRO_5003532766" evidence="4">
    <location>
        <begin position="26"/>
        <end position="532"/>
    </location>
</feature>
<dbReference type="SMART" id="SM00020">
    <property type="entry name" value="Tryp_SPc"/>
    <property type="match status" value="1"/>
</dbReference>
<feature type="region of interest" description="Disordered" evidence="3">
    <location>
        <begin position="32"/>
        <end position="52"/>
    </location>
</feature>
<keyword evidence="2" id="KW-0720">Serine protease</keyword>
<evidence type="ECO:0000256" key="1">
    <source>
        <dbReference type="ARBA" id="ARBA00023157"/>
    </source>
</evidence>
<dbReference type="Pfam" id="PF00089">
    <property type="entry name" value="Trypsin"/>
    <property type="match status" value="1"/>
</dbReference>
<keyword evidence="4" id="KW-0732">Signal</keyword>
<feature type="signal peptide" evidence="4">
    <location>
        <begin position="1"/>
        <end position="25"/>
    </location>
</feature>
<dbReference type="AlphaFoldDB" id="H0FSX0"/>
<dbReference type="SUPFAM" id="SSF50494">
    <property type="entry name" value="Trypsin-like serine proteases"/>
    <property type="match status" value="1"/>
</dbReference>
<evidence type="ECO:0000256" key="2">
    <source>
        <dbReference type="RuleBase" id="RU363034"/>
    </source>
</evidence>
<dbReference type="PRINTS" id="PR00722">
    <property type="entry name" value="CHYMOTRYPSIN"/>
</dbReference>
<dbReference type="EMBL" id="AGVV01000001">
    <property type="protein sequence ID" value="EHK80070.1"/>
    <property type="molecule type" value="Genomic_DNA"/>
</dbReference>
<sequence>MLTSFPCLFLTSAFALLTATILTEAQELGGPAERRVPEVNDTAPDPHGFERAPWRSVTGGDVLNTYLSEIPPESVDDRLQLEGIPLSRQAINNILELTTPGDIGFAGDETTTALILGQTVIGEGQQVIGQVSDVVVSETGEAAELLVELNESLGLGTKQVAIPVSRVEFPPSAEEAGIVVSMSNEEVTRLPAGDERSTSAVPQTKISRALGERVEALRKAMPLTEEEAIVTSLQSSGPSVLSGAELSASPEVSVEEMPLFQRGIIREFTTIEEPGPLRIHKGRFIRPERDSFKEAVLLVQITNQGFEKCSGVLLSPNHVVSAAHCLCAMDNPIVIVGTHAVLPEPRRLEVDASKSVGMINCTSLSDRDRAPAAIKDGDVALYFLKEPVRDIPTRQVAPPGMISDTAMVRAVGWGATGNPGAEPGKFVADIQIASVDCSSIPNEEGRDWGCRAQHEMVAAGVRDTCEGDSGGPVYVFAQTEIALYLAGITSRAYDLNKRCGGGGIYVKLATPPVIDWLKQQGVPEEVFRSAEE</sequence>
<evidence type="ECO:0000313" key="6">
    <source>
        <dbReference type="EMBL" id="EHK80070.1"/>
    </source>
</evidence>
<protein>
    <submittedName>
        <fullName evidence="6">Peptidase S1 and S6 chymotrypsin/Hap</fullName>
    </submittedName>
</protein>
<dbReference type="PROSITE" id="PS00135">
    <property type="entry name" value="TRYPSIN_SER"/>
    <property type="match status" value="1"/>
</dbReference>
<dbReference type="PANTHER" id="PTHR24256">
    <property type="entry name" value="TRYPTASE-RELATED"/>
    <property type="match status" value="1"/>
</dbReference>
<reference evidence="6 7" key="1">
    <citation type="journal article" date="2012" name="J. Bacteriol.">
        <title>Draft Genome Sequence of Sinorhizobium meliloti CCNWSX0020, a Nitrogen-Fixing Symbiont with Copper Tolerance Capability Isolated from Lead-Zinc Mine Tailings.</title>
        <authorList>
            <person name="Li Z."/>
            <person name="Ma Z."/>
            <person name="Hao X."/>
            <person name="Wei G."/>
        </authorList>
    </citation>
    <scope>NUCLEOTIDE SEQUENCE [LARGE SCALE GENOMIC DNA]</scope>
    <source>
        <strain evidence="6 7">CCNWSX0020</strain>
    </source>
</reference>
<dbReference type="GO" id="GO:0006508">
    <property type="term" value="P:proteolysis"/>
    <property type="evidence" value="ECO:0007669"/>
    <property type="project" value="UniProtKB-KW"/>
</dbReference>
<dbReference type="PROSITE" id="PS00134">
    <property type="entry name" value="TRYPSIN_HIS"/>
    <property type="match status" value="1"/>
</dbReference>
<dbReference type="PATRIC" id="fig|1107881.3.peg.241"/>
<dbReference type="InterPro" id="IPR009003">
    <property type="entry name" value="Peptidase_S1_PA"/>
</dbReference>
<evidence type="ECO:0000259" key="5">
    <source>
        <dbReference type="PROSITE" id="PS50240"/>
    </source>
</evidence>
<name>H0FSX0_RHIML</name>
<dbReference type="Gene3D" id="2.30.30.240">
    <property type="entry name" value="PRC-barrel domain"/>
    <property type="match status" value="1"/>
</dbReference>
<feature type="domain" description="Peptidase S1" evidence="5">
    <location>
        <begin position="279"/>
        <end position="522"/>
    </location>
</feature>
<evidence type="ECO:0000256" key="3">
    <source>
        <dbReference type="SAM" id="MobiDB-lite"/>
    </source>
</evidence>
<dbReference type="PROSITE" id="PS50240">
    <property type="entry name" value="TRYPSIN_DOM"/>
    <property type="match status" value="1"/>
</dbReference>
<evidence type="ECO:0000256" key="4">
    <source>
        <dbReference type="SAM" id="SignalP"/>
    </source>
</evidence>
<accession>H0FSX0</accession>
<dbReference type="InterPro" id="IPR018114">
    <property type="entry name" value="TRYPSIN_HIS"/>
</dbReference>
<dbReference type="GO" id="GO:0004252">
    <property type="term" value="F:serine-type endopeptidase activity"/>
    <property type="evidence" value="ECO:0007669"/>
    <property type="project" value="InterPro"/>
</dbReference>
<dbReference type="InterPro" id="IPR033116">
    <property type="entry name" value="TRYPSIN_SER"/>
</dbReference>
<dbReference type="InterPro" id="IPR001254">
    <property type="entry name" value="Trypsin_dom"/>
</dbReference>
<dbReference type="RefSeq" id="WP_003525529.1">
    <property type="nucleotide sequence ID" value="NZ_AGVV01000001.1"/>
</dbReference>
<organism evidence="6 7">
    <name type="scientific">Sinorhizobium meliloti CCNWSX0020</name>
    <dbReference type="NCBI Taxonomy" id="1107881"/>
    <lineage>
        <taxon>Bacteria</taxon>
        <taxon>Pseudomonadati</taxon>
        <taxon>Pseudomonadota</taxon>
        <taxon>Alphaproteobacteria</taxon>
        <taxon>Hyphomicrobiales</taxon>
        <taxon>Rhizobiaceae</taxon>
        <taxon>Sinorhizobium/Ensifer group</taxon>
        <taxon>Sinorhizobium</taxon>
    </lineage>
</organism>
<keyword evidence="2" id="KW-0645">Protease</keyword>
<evidence type="ECO:0000313" key="7">
    <source>
        <dbReference type="Proteomes" id="UP000004038"/>
    </source>
</evidence>
<keyword evidence="2" id="KW-0378">Hydrolase</keyword>
<dbReference type="SUPFAM" id="SSF50346">
    <property type="entry name" value="PRC-barrel domain"/>
    <property type="match status" value="1"/>
</dbReference>
<dbReference type="Proteomes" id="UP000004038">
    <property type="component" value="Unassembled WGS sequence"/>
</dbReference>
<dbReference type="InterPro" id="IPR043504">
    <property type="entry name" value="Peptidase_S1_PA_chymotrypsin"/>
</dbReference>
<dbReference type="InterPro" id="IPR011033">
    <property type="entry name" value="PRC_barrel-like_sf"/>
</dbReference>
<dbReference type="InterPro" id="IPR027275">
    <property type="entry name" value="PRC-brl_dom"/>
</dbReference>
<dbReference type="Pfam" id="PF05239">
    <property type="entry name" value="PRC"/>
    <property type="match status" value="1"/>
</dbReference>
<dbReference type="InterPro" id="IPR001314">
    <property type="entry name" value="Peptidase_S1A"/>
</dbReference>
<dbReference type="Gene3D" id="2.40.10.10">
    <property type="entry name" value="Trypsin-like serine proteases"/>
    <property type="match status" value="1"/>
</dbReference>
<gene>
    <name evidence="6" type="ORF">SM0020_01175</name>
</gene>
<dbReference type="InterPro" id="IPR051487">
    <property type="entry name" value="Ser/Thr_Proteases_Immune/Dev"/>
</dbReference>
<keyword evidence="1" id="KW-1015">Disulfide bond</keyword>
<proteinExistence type="predicted"/>